<comment type="catalytic activity">
    <reaction evidence="8">
        <text>tRNA(Asn) + L-asparagine + ATP = L-asparaginyl-tRNA(Asn) + AMP + diphosphate + H(+)</text>
        <dbReference type="Rhea" id="RHEA:11180"/>
        <dbReference type="Rhea" id="RHEA-COMP:9659"/>
        <dbReference type="Rhea" id="RHEA-COMP:9674"/>
        <dbReference type="ChEBI" id="CHEBI:15378"/>
        <dbReference type="ChEBI" id="CHEBI:30616"/>
        <dbReference type="ChEBI" id="CHEBI:33019"/>
        <dbReference type="ChEBI" id="CHEBI:58048"/>
        <dbReference type="ChEBI" id="CHEBI:78442"/>
        <dbReference type="ChEBI" id="CHEBI:78515"/>
        <dbReference type="ChEBI" id="CHEBI:456215"/>
        <dbReference type="EC" id="6.1.1.22"/>
    </reaction>
</comment>
<dbReference type="GO" id="GO:0005737">
    <property type="term" value="C:cytoplasm"/>
    <property type="evidence" value="ECO:0007669"/>
    <property type="project" value="UniProtKB-SubCell"/>
</dbReference>
<evidence type="ECO:0000313" key="10">
    <source>
        <dbReference type="EMBL" id="SER41227.1"/>
    </source>
</evidence>
<comment type="similarity">
    <text evidence="1 8">Belongs to the class-II aminoacyl-tRNA synthetase family.</text>
</comment>
<evidence type="ECO:0000256" key="2">
    <source>
        <dbReference type="ARBA" id="ARBA00022490"/>
    </source>
</evidence>
<keyword evidence="4 8" id="KW-0547">Nucleotide-binding</keyword>
<dbReference type="InterPro" id="IPR004364">
    <property type="entry name" value="Aa-tRNA-synt_II"/>
</dbReference>
<dbReference type="InterPro" id="IPR004365">
    <property type="entry name" value="NA-bd_OB_tRNA"/>
</dbReference>
<dbReference type="PANTHER" id="PTHR22594">
    <property type="entry name" value="ASPARTYL/LYSYL-TRNA SYNTHETASE"/>
    <property type="match status" value="1"/>
</dbReference>
<name>A0A1H9NZH5_9BACI</name>
<dbReference type="Gene3D" id="3.30.930.10">
    <property type="entry name" value="Bira Bifunctional Protein, Domain 2"/>
    <property type="match status" value="1"/>
</dbReference>
<dbReference type="AlphaFoldDB" id="A0A1H9NZH5"/>
<dbReference type="STRING" id="1464123.SAMN05444126_10129"/>
<dbReference type="NCBIfam" id="TIGR00457">
    <property type="entry name" value="asnS"/>
    <property type="match status" value="1"/>
</dbReference>
<accession>A0A1H9NZH5</accession>
<dbReference type="SUPFAM" id="SSF55681">
    <property type="entry name" value="Class II aaRS and biotin synthetases"/>
    <property type="match status" value="1"/>
</dbReference>
<keyword evidence="6 8" id="KW-0648">Protein biosynthesis</keyword>
<keyword evidence="5 8" id="KW-0067">ATP-binding</keyword>
<feature type="domain" description="Aminoacyl-transfer RNA synthetases class-II family profile" evidence="9">
    <location>
        <begin position="130"/>
        <end position="429"/>
    </location>
</feature>
<evidence type="ECO:0000256" key="6">
    <source>
        <dbReference type="ARBA" id="ARBA00022917"/>
    </source>
</evidence>
<dbReference type="SUPFAM" id="SSF50249">
    <property type="entry name" value="Nucleic acid-binding proteins"/>
    <property type="match status" value="1"/>
</dbReference>
<dbReference type="HAMAP" id="MF_00534">
    <property type="entry name" value="Asn_tRNA_synth"/>
    <property type="match status" value="1"/>
</dbReference>
<evidence type="ECO:0000256" key="8">
    <source>
        <dbReference type="HAMAP-Rule" id="MF_00534"/>
    </source>
</evidence>
<protein>
    <recommendedName>
        <fullName evidence="8">Asparagine--tRNA ligase</fullName>
        <ecNumber evidence="8">6.1.1.22</ecNumber>
    </recommendedName>
    <alternativeName>
        <fullName evidence="8">Asparaginyl-tRNA synthetase</fullName>
        <shortName evidence="8">AsnRS</shortName>
    </alternativeName>
</protein>
<dbReference type="Pfam" id="PF01336">
    <property type="entry name" value="tRNA_anti-codon"/>
    <property type="match status" value="1"/>
</dbReference>
<dbReference type="GO" id="GO:0016740">
    <property type="term" value="F:transferase activity"/>
    <property type="evidence" value="ECO:0007669"/>
    <property type="project" value="UniProtKB-ARBA"/>
</dbReference>
<gene>
    <name evidence="8" type="primary">asnS</name>
    <name evidence="10" type="ORF">SAMN05444126_10129</name>
</gene>
<keyword evidence="2 8" id="KW-0963">Cytoplasm</keyword>
<dbReference type="InterPro" id="IPR002312">
    <property type="entry name" value="Asp/Asn-tRNA-synth_IIb"/>
</dbReference>
<dbReference type="GO" id="GO:0140096">
    <property type="term" value="F:catalytic activity, acting on a protein"/>
    <property type="evidence" value="ECO:0007669"/>
    <property type="project" value="UniProtKB-ARBA"/>
</dbReference>
<evidence type="ECO:0000256" key="1">
    <source>
        <dbReference type="ARBA" id="ARBA00008226"/>
    </source>
</evidence>
<dbReference type="GO" id="GO:0004816">
    <property type="term" value="F:asparagine-tRNA ligase activity"/>
    <property type="evidence" value="ECO:0007669"/>
    <property type="project" value="UniProtKB-UniRule"/>
</dbReference>
<dbReference type="PANTHER" id="PTHR22594:SF34">
    <property type="entry name" value="ASPARAGINE--TRNA LIGASE, MITOCHONDRIAL-RELATED"/>
    <property type="match status" value="1"/>
</dbReference>
<proteinExistence type="inferred from homology"/>
<sequence length="429" mass="49186">MKTTIAEAGKHTNQTVTIGAWLANKRSSGKIAFLQLRDGTGFIQGVVVKAEVSEKTFRLAKELPQESSMYVTGTITVDDRSPTGYELAVQEIDVIQEANDYPITPKEHGTEFLMDHRHLWLRSKKQHAIMKIRNEIIRSTYEFFNNNGFVKVDPPILTGSSAEGTTNLFHTKYFDEDAYLSQSGQLYMEAAAMALNKVFSFGPTFRAEKSKTRRHLIEFWMIEPEMAFMDHEESLELQENYVSYVVQSVLSNCKLELTALERDISVLENIKAPFPRITYDDAITFLQKEGYEIDWGEDFGAPHETAIAESYNKPVFITNYPKDIKAFYMKPHPERDDVVLCADLIAPEGYGEIIGGSQRIDDEELLKQRYDEHQLSYDAYQWYLDLRKYGTVPHSGFGLGLERTVAWICGIEHVRETIPFPRLLNRLYP</sequence>
<organism evidence="10 11">
    <name type="scientific">Salisediminibacterium halotolerans</name>
    <dbReference type="NCBI Taxonomy" id="517425"/>
    <lineage>
        <taxon>Bacteria</taxon>
        <taxon>Bacillati</taxon>
        <taxon>Bacillota</taxon>
        <taxon>Bacilli</taxon>
        <taxon>Bacillales</taxon>
        <taxon>Bacillaceae</taxon>
        <taxon>Salisediminibacterium</taxon>
    </lineage>
</organism>
<dbReference type="InterPro" id="IPR004522">
    <property type="entry name" value="Asn-tRNA-ligase"/>
</dbReference>
<dbReference type="GO" id="GO:0006421">
    <property type="term" value="P:asparaginyl-tRNA aminoacylation"/>
    <property type="evidence" value="ECO:0007669"/>
    <property type="project" value="UniProtKB-UniRule"/>
</dbReference>
<dbReference type="NCBIfam" id="NF003037">
    <property type="entry name" value="PRK03932.1"/>
    <property type="match status" value="1"/>
</dbReference>
<dbReference type="GO" id="GO:0005524">
    <property type="term" value="F:ATP binding"/>
    <property type="evidence" value="ECO:0007669"/>
    <property type="project" value="UniProtKB-UniRule"/>
</dbReference>
<keyword evidence="7 8" id="KW-0030">Aminoacyl-tRNA synthetase</keyword>
<dbReference type="Gene3D" id="2.40.50.140">
    <property type="entry name" value="Nucleic acid-binding proteins"/>
    <property type="match status" value="1"/>
</dbReference>
<evidence type="ECO:0000256" key="3">
    <source>
        <dbReference type="ARBA" id="ARBA00022598"/>
    </source>
</evidence>
<dbReference type="CDD" id="cd00776">
    <property type="entry name" value="AsxRS_core"/>
    <property type="match status" value="1"/>
</dbReference>
<comment type="caution">
    <text evidence="10">The sequence shown here is derived from an EMBL/GenBank/DDBJ whole genome shotgun (WGS) entry which is preliminary data.</text>
</comment>
<evidence type="ECO:0000256" key="7">
    <source>
        <dbReference type="ARBA" id="ARBA00023146"/>
    </source>
</evidence>
<dbReference type="InterPro" id="IPR012340">
    <property type="entry name" value="NA-bd_OB-fold"/>
</dbReference>
<evidence type="ECO:0000259" key="9">
    <source>
        <dbReference type="PROSITE" id="PS50862"/>
    </source>
</evidence>
<comment type="subunit">
    <text evidence="8">Homodimer.</text>
</comment>
<dbReference type="PRINTS" id="PR01042">
    <property type="entry name" value="TRNASYNTHASP"/>
</dbReference>
<evidence type="ECO:0000313" key="11">
    <source>
        <dbReference type="Proteomes" id="UP000199318"/>
    </source>
</evidence>
<dbReference type="Proteomes" id="UP000199318">
    <property type="component" value="Unassembled WGS sequence"/>
</dbReference>
<dbReference type="PROSITE" id="PS50862">
    <property type="entry name" value="AA_TRNA_LIGASE_II"/>
    <property type="match status" value="1"/>
</dbReference>
<keyword evidence="11" id="KW-1185">Reference proteome</keyword>
<dbReference type="InterPro" id="IPR006195">
    <property type="entry name" value="aa-tRNA-synth_II"/>
</dbReference>
<evidence type="ECO:0000256" key="4">
    <source>
        <dbReference type="ARBA" id="ARBA00022741"/>
    </source>
</evidence>
<dbReference type="OrthoDB" id="9762036at2"/>
<dbReference type="NCBIfam" id="NF003483">
    <property type="entry name" value="PRK05159.1"/>
    <property type="match status" value="1"/>
</dbReference>
<dbReference type="Pfam" id="PF00152">
    <property type="entry name" value="tRNA-synt_2"/>
    <property type="match status" value="1"/>
</dbReference>
<evidence type="ECO:0000256" key="5">
    <source>
        <dbReference type="ARBA" id="ARBA00022840"/>
    </source>
</evidence>
<dbReference type="EMBL" id="FOGV01000001">
    <property type="protein sequence ID" value="SER41227.1"/>
    <property type="molecule type" value="Genomic_DNA"/>
</dbReference>
<reference evidence="11" key="1">
    <citation type="submission" date="2016-10" db="EMBL/GenBank/DDBJ databases">
        <authorList>
            <person name="de Groot N.N."/>
        </authorList>
    </citation>
    <scope>NUCLEOTIDE SEQUENCE [LARGE SCALE GENOMIC DNA]</scope>
    <source>
        <strain evidence="11">10nlg</strain>
    </source>
</reference>
<dbReference type="RefSeq" id="WP_093071505.1">
    <property type="nucleotide sequence ID" value="NZ_FOGV01000001.1"/>
</dbReference>
<keyword evidence="3 8" id="KW-0436">Ligase</keyword>
<dbReference type="EC" id="6.1.1.22" evidence="8"/>
<dbReference type="CDD" id="cd04323">
    <property type="entry name" value="AsnRS_cyto_like_N"/>
    <property type="match status" value="1"/>
</dbReference>
<dbReference type="InterPro" id="IPR045864">
    <property type="entry name" value="aa-tRNA-synth_II/BPL/LPL"/>
</dbReference>
<dbReference type="GO" id="GO:0003676">
    <property type="term" value="F:nucleic acid binding"/>
    <property type="evidence" value="ECO:0007669"/>
    <property type="project" value="InterPro"/>
</dbReference>
<comment type="subcellular location">
    <subcellularLocation>
        <location evidence="8">Cytoplasm</location>
    </subcellularLocation>
</comment>